<proteinExistence type="predicted"/>
<sequence>MSNYVQKQRCILRIKSKCCSSIVGKCFMTALVSPREGTAPLPHIENRTIGVSLNTNGPDRPVKYHEHTVVVYKGCCIYEKPRRFDESESESSEDECENCFGHVERRHKHRAPGHAHDTTVAMATTTTTTTAELQNETEPNVEVTLQPSEEPPAPPTPPAS</sequence>
<feature type="compositionally biased region" description="Polar residues" evidence="1">
    <location>
        <begin position="132"/>
        <end position="146"/>
    </location>
</feature>
<evidence type="ECO:0000313" key="2">
    <source>
        <dbReference type="EMBL" id="KPJ13267.1"/>
    </source>
</evidence>
<dbReference type="EMBL" id="KQ460644">
    <property type="protein sequence ID" value="KPJ13267.1"/>
    <property type="molecule type" value="Genomic_DNA"/>
</dbReference>
<feature type="region of interest" description="Disordered" evidence="1">
    <location>
        <begin position="130"/>
        <end position="160"/>
    </location>
</feature>
<organism evidence="2 3">
    <name type="scientific">Papilio machaon</name>
    <name type="common">Old World swallowtail butterfly</name>
    <dbReference type="NCBI Taxonomy" id="76193"/>
    <lineage>
        <taxon>Eukaryota</taxon>
        <taxon>Metazoa</taxon>
        <taxon>Ecdysozoa</taxon>
        <taxon>Arthropoda</taxon>
        <taxon>Hexapoda</taxon>
        <taxon>Insecta</taxon>
        <taxon>Pterygota</taxon>
        <taxon>Neoptera</taxon>
        <taxon>Endopterygota</taxon>
        <taxon>Lepidoptera</taxon>
        <taxon>Glossata</taxon>
        <taxon>Ditrysia</taxon>
        <taxon>Papilionoidea</taxon>
        <taxon>Papilionidae</taxon>
        <taxon>Papilioninae</taxon>
        <taxon>Papilio</taxon>
    </lineage>
</organism>
<accession>A0A194R6H7</accession>
<dbReference type="Proteomes" id="UP000053240">
    <property type="component" value="Unassembled WGS sequence"/>
</dbReference>
<dbReference type="STRING" id="76193.A0A194R6H7"/>
<feature type="compositionally biased region" description="Pro residues" evidence="1">
    <location>
        <begin position="149"/>
        <end position="160"/>
    </location>
</feature>
<dbReference type="InParanoid" id="A0A194R6H7"/>
<dbReference type="FunCoup" id="A0A194R6H7">
    <property type="interactions" value="276"/>
</dbReference>
<evidence type="ECO:0000313" key="3">
    <source>
        <dbReference type="Proteomes" id="UP000053240"/>
    </source>
</evidence>
<protein>
    <submittedName>
        <fullName evidence="2">Protein phosphatase 1 regulatory subunit 11</fullName>
    </submittedName>
</protein>
<reference evidence="2 3" key="1">
    <citation type="journal article" date="2015" name="Nat. Commun.">
        <title>Outbred genome sequencing and CRISPR/Cas9 gene editing in butterflies.</title>
        <authorList>
            <person name="Li X."/>
            <person name="Fan D."/>
            <person name="Zhang W."/>
            <person name="Liu G."/>
            <person name="Zhang L."/>
            <person name="Zhao L."/>
            <person name="Fang X."/>
            <person name="Chen L."/>
            <person name="Dong Y."/>
            <person name="Chen Y."/>
            <person name="Ding Y."/>
            <person name="Zhao R."/>
            <person name="Feng M."/>
            <person name="Zhu Y."/>
            <person name="Feng Y."/>
            <person name="Jiang X."/>
            <person name="Zhu D."/>
            <person name="Xiang H."/>
            <person name="Feng X."/>
            <person name="Li S."/>
            <person name="Wang J."/>
            <person name="Zhang G."/>
            <person name="Kronforst M.R."/>
            <person name="Wang W."/>
        </authorList>
    </citation>
    <scope>NUCLEOTIDE SEQUENCE [LARGE SCALE GENOMIC DNA]</scope>
    <source>
        <strain evidence="2">Ya'a_city_454_Pm</strain>
        <tissue evidence="2">Whole body</tissue>
    </source>
</reference>
<gene>
    <name evidence="2" type="ORF">RR48_06765</name>
</gene>
<evidence type="ECO:0000256" key="1">
    <source>
        <dbReference type="SAM" id="MobiDB-lite"/>
    </source>
</evidence>
<name>A0A194R6H7_PAPMA</name>
<keyword evidence="3" id="KW-1185">Reference proteome</keyword>
<dbReference type="AlphaFoldDB" id="A0A194R6H7"/>